<dbReference type="OrthoDB" id="3661050at2"/>
<dbReference type="RefSeq" id="WP_075132003.1">
    <property type="nucleotide sequence ID" value="NZ_MSIF01000002.1"/>
</dbReference>
<evidence type="ECO:0000256" key="1">
    <source>
        <dbReference type="SAM" id="MobiDB-lite"/>
    </source>
</evidence>
<feature type="transmembrane region" description="Helical" evidence="2">
    <location>
        <begin position="56"/>
        <end position="74"/>
    </location>
</feature>
<dbReference type="Proteomes" id="UP000185696">
    <property type="component" value="Unassembled WGS sequence"/>
</dbReference>
<feature type="domain" description="Pyrrolo-quinoline quinone repeat" evidence="3">
    <location>
        <begin position="148"/>
        <end position="245"/>
    </location>
</feature>
<dbReference type="SUPFAM" id="SSF50998">
    <property type="entry name" value="Quinoprotein alcohol dehydrogenase-like"/>
    <property type="match status" value="1"/>
</dbReference>
<comment type="caution">
    <text evidence="4">The sequence shown here is derived from an EMBL/GenBank/DDBJ whole genome shotgun (WGS) entry which is preliminary data.</text>
</comment>
<dbReference type="InterPro" id="IPR011047">
    <property type="entry name" value="Quinoprotein_ADH-like_sf"/>
</dbReference>
<keyword evidence="2" id="KW-1133">Transmembrane helix</keyword>
<keyword evidence="2" id="KW-0812">Transmembrane</keyword>
<proteinExistence type="predicted"/>
<feature type="region of interest" description="Disordered" evidence="1">
    <location>
        <begin position="325"/>
        <end position="344"/>
    </location>
</feature>
<dbReference type="AlphaFoldDB" id="A0A7Z0WQI5"/>
<evidence type="ECO:0000313" key="5">
    <source>
        <dbReference type="Proteomes" id="UP000185696"/>
    </source>
</evidence>
<accession>A0A7Z0WQI5</accession>
<dbReference type="InterPro" id="IPR015943">
    <property type="entry name" value="WD40/YVTN_repeat-like_dom_sf"/>
</dbReference>
<keyword evidence="5" id="KW-1185">Reference proteome</keyword>
<evidence type="ECO:0000259" key="3">
    <source>
        <dbReference type="Pfam" id="PF13360"/>
    </source>
</evidence>
<name>A0A7Z0WQI5_9PSEU</name>
<sequence>MVRLVATVAVAGAAVAVALPGGPVRPVRPDLSMLAGAAVLAVVAVLTYVDRASARVAAAALATVALGWSGYLVFSDLSSGLPGPSTAVLAVAALAAAAGTVADALRPVRLSFAAPLIVVLTAVAVAAGLLAPRLPVRASETEAVDPPALAREPGEQRWSWRTPDAVLGVVAAGAGVVVAVEGGELTALDGSSGAVRWRYARPGSVVGALSSTPDRTAVAATFLPGGRTTGVALLVVLDAITGSVHRESIVDSLRTLSPTNTALPDRGTENRVRATDLRTGDPLWTWSPPQGCELPPTLPPAGVDVVLAPLRCATHTRLVALDDRTGTPRWESPSDPEMTVNPDGTLLTTRDVVLHTRDGSELTRVDRRIDVTAGTHPLLTGAATDEIGPEVVDPTTGDRTELPRITCDHPRADTTTASAYLRLCDEDAQATLTWQNTTGDSQVSRTPLDWGPSTSPTARMLGGRVHALILPSPGAIVVARAGDLTVTGYPD</sequence>
<evidence type="ECO:0000256" key="2">
    <source>
        <dbReference type="SAM" id="Phobius"/>
    </source>
</evidence>
<feature type="transmembrane region" description="Helical" evidence="2">
    <location>
        <begin position="112"/>
        <end position="131"/>
    </location>
</feature>
<dbReference type="Gene3D" id="2.130.10.10">
    <property type="entry name" value="YVTN repeat-like/Quinoprotein amine dehydrogenase"/>
    <property type="match status" value="1"/>
</dbReference>
<keyword evidence="2" id="KW-0472">Membrane</keyword>
<reference evidence="4 5" key="1">
    <citation type="submission" date="2016-12" db="EMBL/GenBank/DDBJ databases">
        <title>The draft genome sequence of Actinophytocola xinjiangensis.</title>
        <authorList>
            <person name="Wang W."/>
            <person name="Yuan L."/>
        </authorList>
    </citation>
    <scope>NUCLEOTIDE SEQUENCE [LARGE SCALE GENOMIC DNA]</scope>
    <source>
        <strain evidence="4 5">CGMCC 4.4663</strain>
    </source>
</reference>
<feature type="transmembrane region" description="Helical" evidence="2">
    <location>
        <begin position="86"/>
        <end position="105"/>
    </location>
</feature>
<dbReference type="EMBL" id="MSIF01000002">
    <property type="protein sequence ID" value="OLF13094.1"/>
    <property type="molecule type" value="Genomic_DNA"/>
</dbReference>
<protein>
    <recommendedName>
        <fullName evidence="3">Pyrrolo-quinoline quinone repeat domain-containing protein</fullName>
    </recommendedName>
</protein>
<evidence type="ECO:0000313" key="4">
    <source>
        <dbReference type="EMBL" id="OLF13094.1"/>
    </source>
</evidence>
<dbReference type="Pfam" id="PF13360">
    <property type="entry name" value="PQQ_2"/>
    <property type="match status" value="1"/>
</dbReference>
<feature type="transmembrane region" description="Helical" evidence="2">
    <location>
        <begin position="30"/>
        <end position="49"/>
    </location>
</feature>
<organism evidence="4 5">
    <name type="scientific">Actinophytocola xinjiangensis</name>
    <dbReference type="NCBI Taxonomy" id="485602"/>
    <lineage>
        <taxon>Bacteria</taxon>
        <taxon>Bacillati</taxon>
        <taxon>Actinomycetota</taxon>
        <taxon>Actinomycetes</taxon>
        <taxon>Pseudonocardiales</taxon>
        <taxon>Pseudonocardiaceae</taxon>
    </lineage>
</organism>
<dbReference type="InterPro" id="IPR002372">
    <property type="entry name" value="PQQ_rpt_dom"/>
</dbReference>
<gene>
    <name evidence="4" type="ORF">BLA60_07635</name>
</gene>